<evidence type="ECO:0000256" key="5">
    <source>
        <dbReference type="SAM" id="Phobius"/>
    </source>
</evidence>
<gene>
    <name evidence="7" type="ORF">DXC39_09005</name>
</gene>
<dbReference type="AlphaFoldDB" id="A0A3E4UBV3"/>
<evidence type="ECO:0000256" key="4">
    <source>
        <dbReference type="SAM" id="Coils"/>
    </source>
</evidence>
<accession>A0A3E4UBV3</accession>
<evidence type="ECO:0000259" key="6">
    <source>
        <dbReference type="PROSITE" id="PS01124"/>
    </source>
</evidence>
<feature type="transmembrane region" description="Helical" evidence="5">
    <location>
        <begin position="12"/>
        <end position="32"/>
    </location>
</feature>
<dbReference type="GO" id="GO:0003700">
    <property type="term" value="F:DNA-binding transcription factor activity"/>
    <property type="evidence" value="ECO:0007669"/>
    <property type="project" value="InterPro"/>
</dbReference>
<keyword evidence="1" id="KW-0805">Transcription regulation</keyword>
<keyword evidence="2" id="KW-0238">DNA-binding</keyword>
<name>A0A3E4UBV3_9FIRM</name>
<dbReference type="EMBL" id="QSSQ01000005">
    <property type="protein sequence ID" value="RGM06288.1"/>
    <property type="molecule type" value="Genomic_DNA"/>
</dbReference>
<protein>
    <submittedName>
        <fullName evidence="7">AraC family transcriptional regulator</fullName>
    </submittedName>
</protein>
<dbReference type="PANTHER" id="PTHR43280">
    <property type="entry name" value="ARAC-FAMILY TRANSCRIPTIONAL REGULATOR"/>
    <property type="match status" value="1"/>
</dbReference>
<feature type="transmembrane region" description="Helical" evidence="5">
    <location>
        <begin position="67"/>
        <end position="88"/>
    </location>
</feature>
<organism evidence="7 8">
    <name type="scientific">Hungatella hathewayi</name>
    <dbReference type="NCBI Taxonomy" id="154046"/>
    <lineage>
        <taxon>Bacteria</taxon>
        <taxon>Bacillati</taxon>
        <taxon>Bacillota</taxon>
        <taxon>Clostridia</taxon>
        <taxon>Lachnospirales</taxon>
        <taxon>Lachnospiraceae</taxon>
        <taxon>Hungatella</taxon>
    </lineage>
</organism>
<keyword evidence="5" id="KW-1133">Transmembrane helix</keyword>
<feature type="coiled-coil region" evidence="4">
    <location>
        <begin position="414"/>
        <end position="441"/>
    </location>
</feature>
<dbReference type="Pfam" id="PF12833">
    <property type="entry name" value="HTH_18"/>
    <property type="match status" value="1"/>
</dbReference>
<dbReference type="InterPro" id="IPR009057">
    <property type="entry name" value="Homeodomain-like_sf"/>
</dbReference>
<dbReference type="SUPFAM" id="SSF46689">
    <property type="entry name" value="Homeodomain-like"/>
    <property type="match status" value="1"/>
</dbReference>
<feature type="domain" description="HTH araC/xylS-type" evidence="6">
    <location>
        <begin position="710"/>
        <end position="809"/>
    </location>
</feature>
<evidence type="ECO:0000313" key="7">
    <source>
        <dbReference type="EMBL" id="RGM06288.1"/>
    </source>
</evidence>
<dbReference type="InterPro" id="IPR018060">
    <property type="entry name" value="HTH_AraC"/>
</dbReference>
<evidence type="ECO:0000256" key="1">
    <source>
        <dbReference type="ARBA" id="ARBA00023015"/>
    </source>
</evidence>
<evidence type="ECO:0000256" key="3">
    <source>
        <dbReference type="ARBA" id="ARBA00023163"/>
    </source>
</evidence>
<dbReference type="PROSITE" id="PS01124">
    <property type="entry name" value="HTH_ARAC_FAMILY_2"/>
    <property type="match status" value="1"/>
</dbReference>
<dbReference type="Gene3D" id="1.10.10.60">
    <property type="entry name" value="Homeodomain-like"/>
    <property type="match status" value="2"/>
</dbReference>
<evidence type="ECO:0000313" key="8">
    <source>
        <dbReference type="Proteomes" id="UP000261257"/>
    </source>
</evidence>
<evidence type="ECO:0000256" key="2">
    <source>
        <dbReference type="ARBA" id="ARBA00023125"/>
    </source>
</evidence>
<comment type="caution">
    <text evidence="7">The sequence shown here is derived from an EMBL/GenBank/DDBJ whole genome shotgun (WGS) entry which is preliminary data.</text>
</comment>
<proteinExistence type="predicted"/>
<dbReference type="SMART" id="SM00342">
    <property type="entry name" value="HTH_ARAC"/>
    <property type="match status" value="1"/>
</dbReference>
<dbReference type="GO" id="GO:0043565">
    <property type="term" value="F:sequence-specific DNA binding"/>
    <property type="evidence" value="ECO:0007669"/>
    <property type="project" value="InterPro"/>
</dbReference>
<keyword evidence="5" id="KW-0472">Membrane</keyword>
<feature type="transmembrane region" description="Helical" evidence="5">
    <location>
        <begin position="358"/>
        <end position="378"/>
    </location>
</feature>
<keyword evidence="5" id="KW-0812">Transmembrane</keyword>
<dbReference type="PANTHER" id="PTHR43280:SF2">
    <property type="entry name" value="HTH-TYPE TRANSCRIPTIONAL REGULATOR EXSA"/>
    <property type="match status" value="1"/>
</dbReference>
<sequence length="813" mass="94428">MQKYKYSVPYFFDTWFAFYNTICGFIFVGVCCRQSHESQPQHTMIKTVEVKMEPNFMKFTKMLMHYITKYFLGFLIVFLSSILVAFVASRSIEDYIIEKGEMKNQEGINGIYEMVNKMELINEMMAKNQTFSTIVYQQGKIPKEDVLKLKEANKMFSEIGFVADYTPYVFMLFKKNDLYLSTSQCSFNFQDYYNKFLRIQREGADFSDSDAVRDELFGRYAKHSQFVRLDQIRFIYNEKERKLQDAILYLTSSELTRLNPQYLSCFVIDRDYLIKSIMMPELEKDGFLYIQDSRTGDVLLEYGNVPEGIGAYENGQVVGDGGSYRLIVKQQDDLQWKIVTGIPMAFIDSQIWPVSRLLIIYLCIGLLLVIGLTAFYSYQQYSGMKRVLFALPAENGVESSKKRFDEYGILTDNILALKKNGNEYRAKMEELAKQNEAMMLEHLIVMGIWLPEERRVFEKCFEKVPEFFCVAVVRLQQKEYGNSDIITLAMVEYLRKHYPGKFTNVYSGLTDELFLFELKPEQEANVSGIKKLFEEVAVMVTAAYDVILHVGISAIGTDLANVNKCYEQARQVVRAQYACSNENVVKTYDISANALYANPVNMDFLNHLYTLLICGQQEEICTQLDKVESYYSRMPYLYEAQKEQIFYSIRNILYSAWLHLDGETDSRENFPVFQKNLKCGEMMEMLRRSSDELCDFISQTKKSKNEGLKEKITQYLNSHYEEAGLSAYRASSEIGISEKYLSQFLKEQTGETFSSYLLRLRIEKAKELLATTDYSNDKIAQMTGFGAVNTFYRNFSKQVGVTPKVYKENCETR</sequence>
<keyword evidence="4" id="KW-0175">Coiled coil</keyword>
<reference evidence="7 8" key="1">
    <citation type="submission" date="2018-08" db="EMBL/GenBank/DDBJ databases">
        <title>A genome reference for cultivated species of the human gut microbiota.</title>
        <authorList>
            <person name="Zou Y."/>
            <person name="Xue W."/>
            <person name="Luo G."/>
        </authorList>
    </citation>
    <scope>NUCLEOTIDE SEQUENCE [LARGE SCALE GENOMIC DNA]</scope>
    <source>
        <strain evidence="7 8">TF05-11AC</strain>
    </source>
</reference>
<keyword evidence="3" id="KW-0804">Transcription</keyword>
<dbReference type="Proteomes" id="UP000261257">
    <property type="component" value="Unassembled WGS sequence"/>
</dbReference>